<dbReference type="Proteomes" id="UP000480164">
    <property type="component" value="Unassembled WGS sequence"/>
</dbReference>
<proteinExistence type="predicted"/>
<sequence>MRQDGSNPKIENDISRYFSEVIMPSQQETLGHIVVEILRSGRNLNRKAICSKLLTRLELASGPEQERHYQELIGMLFGRGD</sequence>
<reference evidence="1 4" key="1">
    <citation type="submission" date="2019-11" db="EMBL/GenBank/DDBJ databases">
        <title>Erwinia sp. nov., isolated from feces of birds in Tibet plateau of China.</title>
        <authorList>
            <person name="Ge Y."/>
        </authorList>
    </citation>
    <scope>NUCLEOTIDE SEQUENCE [LARGE SCALE GENOMIC DNA]</scope>
    <source>
        <strain evidence="1 4">J316</strain>
    </source>
</reference>
<keyword evidence="4" id="KW-1185">Reference proteome</keyword>
<reference evidence="2 3" key="2">
    <citation type="submission" date="2019-12" db="EMBL/GenBank/DDBJ databases">
        <title>Erwinia sp. nov., isolated from droppings of birds in the Qinghai-Tiebt plateau of China.</title>
        <authorList>
            <person name="Ge Y."/>
        </authorList>
    </citation>
    <scope>NUCLEOTIDE SEQUENCE [LARGE SCALE GENOMIC DNA]</scope>
    <source>
        <strain evidence="2 3">J780</strain>
    </source>
</reference>
<protein>
    <submittedName>
        <fullName evidence="2">Two-component-system connector protein YcgZ</fullName>
    </submittedName>
</protein>
<dbReference type="AlphaFoldDB" id="A0A6I6EBV7"/>
<organism evidence="2 3">
    <name type="scientific">Erwinia sorbitola</name>
    <dbReference type="NCBI Taxonomy" id="2681984"/>
    <lineage>
        <taxon>Bacteria</taxon>
        <taxon>Pseudomonadati</taxon>
        <taxon>Pseudomonadota</taxon>
        <taxon>Gammaproteobacteria</taxon>
        <taxon>Enterobacterales</taxon>
        <taxon>Erwiniaceae</taxon>
        <taxon>Erwinia</taxon>
    </lineage>
</organism>
<dbReference type="Pfam" id="PF10798">
    <property type="entry name" value="YmgB"/>
    <property type="match status" value="1"/>
</dbReference>
<dbReference type="EMBL" id="WLZX01000001">
    <property type="protein sequence ID" value="MTD26200.1"/>
    <property type="molecule type" value="Genomic_DNA"/>
</dbReference>
<name>A0A6I6EBV7_9GAMM</name>
<dbReference type="Gene3D" id="1.20.5.5260">
    <property type="match status" value="1"/>
</dbReference>
<accession>A0A6I6EBV7</accession>
<dbReference type="RefSeq" id="WP_154751471.1">
    <property type="nucleotide sequence ID" value="NZ_CP046509.1"/>
</dbReference>
<evidence type="ECO:0000313" key="1">
    <source>
        <dbReference type="EMBL" id="MTD26200.1"/>
    </source>
</evidence>
<dbReference type="NCBIfam" id="NF040640">
    <property type="entry name" value="YcgZ_fam"/>
    <property type="match status" value="1"/>
</dbReference>
<dbReference type="Proteomes" id="UP000424752">
    <property type="component" value="Chromosome"/>
</dbReference>
<evidence type="ECO:0000313" key="3">
    <source>
        <dbReference type="Proteomes" id="UP000424752"/>
    </source>
</evidence>
<dbReference type="EMBL" id="CP046509">
    <property type="protein sequence ID" value="QGU87267.1"/>
    <property type="molecule type" value="Genomic_DNA"/>
</dbReference>
<evidence type="ECO:0000313" key="4">
    <source>
        <dbReference type="Proteomes" id="UP000480164"/>
    </source>
</evidence>
<gene>
    <name evidence="1" type="ORF">GK011_04470</name>
    <name evidence="2" type="ORF">GN242_08605</name>
</gene>
<dbReference type="InterPro" id="IPR024753">
    <property type="entry name" value="AriR"/>
</dbReference>
<dbReference type="GO" id="GO:0071468">
    <property type="term" value="P:cellular response to acidic pH"/>
    <property type="evidence" value="ECO:0007669"/>
    <property type="project" value="InterPro"/>
</dbReference>
<dbReference type="KEGG" id="erwi:GN242_08605"/>
<accession>A0A6L6GK83</accession>
<evidence type="ECO:0000313" key="2">
    <source>
        <dbReference type="EMBL" id="QGU87267.1"/>
    </source>
</evidence>